<evidence type="ECO:0000313" key="3">
    <source>
        <dbReference type="Proteomes" id="UP000827138"/>
    </source>
</evidence>
<dbReference type="InterPro" id="IPR005303">
    <property type="entry name" value="MOCOS_middle"/>
</dbReference>
<gene>
    <name evidence="2" type="ORF">K1J60_44610</name>
</gene>
<reference evidence="2 3" key="1">
    <citation type="submission" date="2021-08" db="EMBL/GenBank/DDBJ databases">
        <authorList>
            <person name="Ping M."/>
        </authorList>
    </citation>
    <scope>NUCLEOTIDE SEQUENCE [LARGE SCALE GENOMIC DNA]</scope>
    <source>
        <strain evidence="2 3">MG28</strain>
        <plasmid evidence="2 3">unnamed2</plasmid>
    </source>
</reference>
<evidence type="ECO:0000313" key="2">
    <source>
        <dbReference type="EMBL" id="QYX83554.1"/>
    </source>
</evidence>
<name>A0ABX8Y6U7_9ACTN</name>
<feature type="domain" description="Molybdenum cofactor sulfurase middle" evidence="1">
    <location>
        <begin position="1"/>
        <end position="35"/>
    </location>
</feature>
<accession>A0ABX8Y6U7</accession>
<protein>
    <submittedName>
        <fullName evidence="2">MOSC domain-containing protein</fullName>
    </submittedName>
</protein>
<geneLocation type="plasmid" evidence="2 3">
    <name>unnamed2</name>
</geneLocation>
<organism evidence="2 3">
    <name type="scientific">Streptomyces akebiae</name>
    <dbReference type="NCBI Taxonomy" id="2865673"/>
    <lineage>
        <taxon>Bacteria</taxon>
        <taxon>Bacillati</taxon>
        <taxon>Actinomycetota</taxon>
        <taxon>Actinomycetes</taxon>
        <taxon>Kitasatosporales</taxon>
        <taxon>Streptomycetaceae</taxon>
        <taxon>Streptomyces</taxon>
    </lineage>
</organism>
<proteinExistence type="predicted"/>
<dbReference type="Pfam" id="PF03476">
    <property type="entry name" value="MOSC_N"/>
    <property type="match status" value="1"/>
</dbReference>
<keyword evidence="3" id="KW-1185">Reference proteome</keyword>
<keyword evidence="2" id="KW-0614">Plasmid</keyword>
<dbReference type="EMBL" id="CP080648">
    <property type="protein sequence ID" value="QYX83554.1"/>
    <property type="molecule type" value="Genomic_DNA"/>
</dbReference>
<sequence length="38" mass="4080">MGIVTALRRYPVKSMLGEALTSVAVTERGLCEDRVSAV</sequence>
<evidence type="ECO:0000259" key="1">
    <source>
        <dbReference type="Pfam" id="PF03476"/>
    </source>
</evidence>
<dbReference type="RefSeq" id="WP_220652018.1">
    <property type="nucleotide sequence ID" value="NZ_CP080648.1"/>
</dbReference>
<dbReference type="Proteomes" id="UP000827138">
    <property type="component" value="Plasmid unnamed2"/>
</dbReference>